<dbReference type="InterPro" id="IPR050481">
    <property type="entry name" value="UDP-glycosyltransf_plant"/>
</dbReference>
<dbReference type="SUPFAM" id="SSF53756">
    <property type="entry name" value="UDP-Glycosyltransferase/glycogen phosphorylase"/>
    <property type="match status" value="2"/>
</dbReference>
<evidence type="ECO:0000256" key="9">
    <source>
        <dbReference type="ARBA" id="ARBA00069714"/>
    </source>
</evidence>
<keyword evidence="5 11" id="KW-0808">Transferase</keyword>
<dbReference type="FunFam" id="3.40.50.2000:FF:000089">
    <property type="entry name" value="Glycosyltransferase"/>
    <property type="match status" value="2"/>
</dbReference>
<dbReference type="PaxDb" id="4577-GRMZM2G455075_P01"/>
<comment type="pathway">
    <text evidence="2">Pigment biosynthesis; anthocyanin biosynthesis.</text>
</comment>
<evidence type="ECO:0000256" key="2">
    <source>
        <dbReference type="ARBA" id="ARBA00004935"/>
    </source>
</evidence>
<dbReference type="CDD" id="cd03784">
    <property type="entry name" value="GT1_Gtf-like"/>
    <property type="match status" value="2"/>
</dbReference>
<evidence type="ECO:0000313" key="11">
    <source>
        <dbReference type="EMBL" id="ONM57544.1"/>
    </source>
</evidence>
<protein>
    <recommendedName>
        <fullName evidence="9">Malvidin galactosylase UGT88C3</fullName>
    </recommendedName>
    <alternativeName>
        <fullName evidence="10">UDP-glycosyltransferase 88C3</fullName>
    </alternativeName>
</protein>
<evidence type="ECO:0000256" key="5">
    <source>
        <dbReference type="ARBA" id="ARBA00022679"/>
    </source>
</evidence>
<dbReference type="InterPro" id="IPR035595">
    <property type="entry name" value="UDP_glycos_trans_CS"/>
</dbReference>
<comment type="similarity">
    <text evidence="3">Belongs to the UDP-glycosyltransferase family.</text>
</comment>
<evidence type="ECO:0000256" key="1">
    <source>
        <dbReference type="ARBA" id="ARBA00004123"/>
    </source>
</evidence>
<proteinExistence type="inferred from homology"/>
<dbReference type="ExpressionAtlas" id="A0A1D6ICF3">
    <property type="expression patterns" value="baseline and differential"/>
</dbReference>
<dbReference type="SMR" id="A0A1D6ICF3"/>
<evidence type="ECO:0000256" key="10">
    <source>
        <dbReference type="ARBA" id="ARBA00080193"/>
    </source>
</evidence>
<dbReference type="FunFam" id="3.40.50.2000:FF:000086">
    <property type="entry name" value="Glycosyltransferase"/>
    <property type="match status" value="1"/>
</dbReference>
<dbReference type="InParanoid" id="A0A1D6ICF3"/>
<dbReference type="Pfam" id="PF00201">
    <property type="entry name" value="UDPGT"/>
    <property type="match status" value="2"/>
</dbReference>
<keyword evidence="6" id="KW-0539">Nucleus</keyword>
<dbReference type="GO" id="GO:0035251">
    <property type="term" value="F:UDP-glucosyltransferase activity"/>
    <property type="evidence" value="ECO:0007669"/>
    <property type="project" value="InterPro"/>
</dbReference>
<evidence type="ECO:0000256" key="7">
    <source>
        <dbReference type="ARBA" id="ARBA00052232"/>
    </source>
</evidence>
<dbReference type="Gene3D" id="3.40.50.2000">
    <property type="entry name" value="Glycogen Phosphorylase B"/>
    <property type="match status" value="4"/>
</dbReference>
<dbReference type="EMBL" id="CM007650">
    <property type="protein sequence ID" value="ONM57544.1"/>
    <property type="molecule type" value="Genomic_DNA"/>
</dbReference>
<dbReference type="PANTHER" id="PTHR48048:SF30">
    <property type="entry name" value="GLYCOSYLTRANSFERASE"/>
    <property type="match status" value="1"/>
</dbReference>
<dbReference type="PROSITE" id="PS00375">
    <property type="entry name" value="UDPGT"/>
    <property type="match status" value="1"/>
</dbReference>
<accession>A0A1D6ICF3</accession>
<dbReference type="OMA" id="PENTDNW"/>
<reference evidence="11" key="1">
    <citation type="submission" date="2015-12" db="EMBL/GenBank/DDBJ databases">
        <title>Update maize B73 reference genome by single molecule sequencing technologies.</title>
        <authorList>
            <consortium name="Maize Genome Sequencing Project"/>
            <person name="Ware D."/>
        </authorList>
    </citation>
    <scope>NUCLEOTIDE SEQUENCE [LARGE SCALE GENOMIC DNA]</scope>
    <source>
        <tissue evidence="11">Seedling</tissue>
    </source>
</reference>
<comment type="subcellular location">
    <subcellularLocation>
        <location evidence="1">Nucleus</location>
    </subcellularLocation>
</comment>
<dbReference type="GO" id="GO:0005634">
    <property type="term" value="C:nucleus"/>
    <property type="evidence" value="ECO:0007669"/>
    <property type="project" value="UniProtKB-SubCell"/>
</dbReference>
<evidence type="ECO:0000256" key="8">
    <source>
        <dbReference type="ARBA" id="ARBA00058579"/>
    </source>
</evidence>
<evidence type="ECO:0000256" key="4">
    <source>
        <dbReference type="ARBA" id="ARBA00022676"/>
    </source>
</evidence>
<evidence type="ECO:0000256" key="6">
    <source>
        <dbReference type="ARBA" id="ARBA00023242"/>
    </source>
</evidence>
<sequence length="962" mass="103520">MAAPTVVLLPVWGAGHLMSMLDAGKRLLTRGGRALSLTVLVMRAPTEQLAADLDAHIRREEASGLDVRFVRLPAVQPPTDFHGIEEFISRLVQLHAPHVRAAISSLASPVAAVVMDFFCTALLDVTRELAVPAYVYFTASAGMLAFFLRLPSLHEEVTVQFEEMEGAVDVPGLPPVPPSSLPVPVMDKNHPNYTWFMYHGRRFAEADGIIVNTAAELEQSVLAAIADGRCTPGVRAPTVYPIGPVISFSPPPTNTEHPHECVRWLDTQPAASVVLLCFGSQGFSAAPQAHEIAHGLERSGHRFLWVLRGPPAPGERHPSDANLSELLPDGFLERTKGRGLVWPTKAPQKEILAHAAVGGFVTHGGWNSVLESLWFGVPMAPWPLYAEQHLNAFTLVAYVGVAVAMKVDRKRNNFVEASELERAVKELMGGGEEGRKAREKAMEMRDACRNAVEEGGSSYSSLRRLSEKISWRERLDADMPSPTIVLLPMWATGHFSSMLEAGKRLLFCSAGRTAAYSLTVLVTPPPMAASSEASSSQQAHCEMMATVDGIVFHHLPAIEHRTDLAHPSEYIRLYAPQVKEAIAGLAAPVAAVVVDFFGTPLLDVAHDLAVPAYVYFASTGAMLALMLRLPGIQEELASRLREEGGVVDVPGMPPVPVASMPSPDVNDYTWFAYYGRRFLETRGIIANTAAELEPGVLASIAGGRCTPGGRAPTVYPIGPVLSPKPRVVVDARSSSSAQECIRWLDAQPPASVVFLCFGSMGWMNAEQAREVAAGLERSGHRFLWVLRGPPAGSGSGHPTDANLGDLLPDGFLERTKAQGVVWPGWAPQLEILAHAAVGGFVTHCGWNSVLESLWHGVPMAPWPLYAEQPLNAFELVACMGVAVDLRVVGTGRASSVVEAAELERAVRSLMGGSEEGRKAKEKARKMKAACRKAAEKGGSAYAALQAVVQDMLESHVPGTAPK</sequence>
<dbReference type="AlphaFoldDB" id="A0A1D6ICF3"/>
<gene>
    <name evidence="11" type="ORF">ZEAMMB73_Zm00001d021572</name>
</gene>
<keyword evidence="4" id="KW-0328">Glycosyltransferase</keyword>
<dbReference type="eggNOG" id="KOG1192">
    <property type="taxonomic scope" value="Eukaryota"/>
</dbReference>
<dbReference type="PANTHER" id="PTHR48048">
    <property type="entry name" value="GLYCOSYLTRANSFERASE"/>
    <property type="match status" value="1"/>
</dbReference>
<comment type="catalytic activity">
    <reaction evidence="7">
        <text>malvidin + UDP-alpha-D-galactose = malvidin 3-O-beta-D-galactoside + UDP + H(+)</text>
        <dbReference type="Rhea" id="RHEA:74131"/>
        <dbReference type="ChEBI" id="CHEBI:15378"/>
        <dbReference type="ChEBI" id="CHEBI:58223"/>
        <dbReference type="ChEBI" id="CHEBI:66914"/>
        <dbReference type="ChEBI" id="CHEBI:144781"/>
        <dbReference type="ChEBI" id="CHEBI:193100"/>
    </reaction>
    <physiologicalReaction direction="left-to-right" evidence="7">
        <dbReference type="Rhea" id="RHEA:74132"/>
    </physiologicalReaction>
</comment>
<comment type="function">
    <text evidence="8">UDP-glycosyltransferase which uses UDP-galactose and malvidin as substrates to catalyze the biosynthesis of malvidin 3-O-galactoside, an anthocyanin conferring purple pigmentation.</text>
</comment>
<dbReference type="FunFam" id="3.40.50.2000:FF:000056">
    <property type="entry name" value="Glycosyltransferase"/>
    <property type="match status" value="1"/>
</dbReference>
<evidence type="ECO:0000256" key="3">
    <source>
        <dbReference type="ARBA" id="ARBA00009995"/>
    </source>
</evidence>
<dbReference type="STRING" id="4577.A0A1D6ICF3"/>
<organism evidence="11">
    <name type="scientific">Zea mays</name>
    <name type="common">Maize</name>
    <dbReference type="NCBI Taxonomy" id="4577"/>
    <lineage>
        <taxon>Eukaryota</taxon>
        <taxon>Viridiplantae</taxon>
        <taxon>Streptophyta</taxon>
        <taxon>Embryophyta</taxon>
        <taxon>Tracheophyta</taxon>
        <taxon>Spermatophyta</taxon>
        <taxon>Magnoliopsida</taxon>
        <taxon>Liliopsida</taxon>
        <taxon>Poales</taxon>
        <taxon>Poaceae</taxon>
        <taxon>PACMAD clade</taxon>
        <taxon>Panicoideae</taxon>
        <taxon>Andropogonodae</taxon>
        <taxon>Andropogoneae</taxon>
        <taxon>Tripsacinae</taxon>
        <taxon>Zea</taxon>
    </lineage>
</organism>
<name>A0A1D6ICF3_MAIZE</name>
<dbReference type="InterPro" id="IPR002213">
    <property type="entry name" value="UDP_glucos_trans"/>
</dbReference>